<dbReference type="PANTHER" id="PTHR43479">
    <property type="entry name" value="ACREF/ENVCD OPERON REPRESSOR-RELATED"/>
    <property type="match status" value="1"/>
</dbReference>
<feature type="DNA-binding region" description="H-T-H motif" evidence="2">
    <location>
        <begin position="38"/>
        <end position="57"/>
    </location>
</feature>
<reference evidence="5" key="1">
    <citation type="submission" date="2019-06" db="EMBL/GenBank/DDBJ databases">
        <title>Gordonia isolated from sludge of a wastewater treatment plant.</title>
        <authorList>
            <person name="Tamura T."/>
            <person name="Aoyama K."/>
            <person name="Kang Y."/>
            <person name="Saito S."/>
            <person name="Akiyama N."/>
            <person name="Yazawa K."/>
            <person name="Gonoi T."/>
            <person name="Mikami Y."/>
        </authorList>
    </citation>
    <scope>NUCLEOTIDE SEQUENCE [LARGE SCALE GENOMIC DNA]</scope>
    <source>
        <strain evidence="5">NBRC 107696</strain>
    </source>
</reference>
<dbReference type="GO" id="GO:0003677">
    <property type="term" value="F:DNA binding"/>
    <property type="evidence" value="ECO:0007669"/>
    <property type="project" value="UniProtKB-UniRule"/>
</dbReference>
<dbReference type="Gene3D" id="1.10.357.10">
    <property type="entry name" value="Tetracycline Repressor, domain 2"/>
    <property type="match status" value="1"/>
</dbReference>
<protein>
    <submittedName>
        <fullName evidence="4">AcrR family transcriptional regulator</fullName>
    </submittedName>
</protein>
<accession>A0A7I9V595</accession>
<dbReference type="InterPro" id="IPR009057">
    <property type="entry name" value="Homeodomain-like_sf"/>
</dbReference>
<sequence>MDGSGRRLGANATADRSREWLSEALFHLMREKPYGDITVTDIAERAQLSRRTYYRNVQSKEELVALRCRRLVDDYVTRLRDADLAQTRDVALVFFTFWTDHADFLRTLVTCGMSGLILQKFNEHIAEVFHRSASPKYAHVPHIEYALAFNAGGYFNVLFEWLRRGARETPSEMADAVASIGTV</sequence>
<dbReference type="RefSeq" id="WP_161894466.1">
    <property type="nucleotide sequence ID" value="NZ_BJOV01000002.1"/>
</dbReference>
<proteinExistence type="predicted"/>
<feature type="domain" description="HTH tetR-type" evidence="3">
    <location>
        <begin position="15"/>
        <end position="75"/>
    </location>
</feature>
<evidence type="ECO:0000256" key="1">
    <source>
        <dbReference type="ARBA" id="ARBA00023125"/>
    </source>
</evidence>
<keyword evidence="5" id="KW-1185">Reference proteome</keyword>
<comment type="caution">
    <text evidence="4">The sequence shown here is derived from an EMBL/GenBank/DDBJ whole genome shotgun (WGS) entry which is preliminary data.</text>
</comment>
<name>A0A7I9V595_9ACTN</name>
<dbReference type="AlphaFoldDB" id="A0A7I9V595"/>
<organism evidence="4 5">
    <name type="scientific">Gordonia spumicola</name>
    <dbReference type="NCBI Taxonomy" id="589161"/>
    <lineage>
        <taxon>Bacteria</taxon>
        <taxon>Bacillati</taxon>
        <taxon>Actinomycetota</taxon>
        <taxon>Actinomycetes</taxon>
        <taxon>Mycobacteriales</taxon>
        <taxon>Gordoniaceae</taxon>
        <taxon>Gordonia</taxon>
    </lineage>
</organism>
<keyword evidence="1 2" id="KW-0238">DNA-binding</keyword>
<dbReference type="PROSITE" id="PS50977">
    <property type="entry name" value="HTH_TETR_2"/>
    <property type="match status" value="1"/>
</dbReference>
<dbReference type="InterPro" id="IPR039532">
    <property type="entry name" value="TetR_C_Firmicutes"/>
</dbReference>
<dbReference type="OrthoDB" id="3193022at2"/>
<evidence type="ECO:0000256" key="2">
    <source>
        <dbReference type="PROSITE-ProRule" id="PRU00335"/>
    </source>
</evidence>
<evidence type="ECO:0000313" key="4">
    <source>
        <dbReference type="EMBL" id="GEE00588.1"/>
    </source>
</evidence>
<dbReference type="InterPro" id="IPR050624">
    <property type="entry name" value="HTH-type_Tx_Regulator"/>
</dbReference>
<evidence type="ECO:0000313" key="5">
    <source>
        <dbReference type="Proteomes" id="UP000444960"/>
    </source>
</evidence>
<evidence type="ECO:0000259" key="3">
    <source>
        <dbReference type="PROSITE" id="PS50977"/>
    </source>
</evidence>
<dbReference type="Proteomes" id="UP000444960">
    <property type="component" value="Unassembled WGS sequence"/>
</dbReference>
<dbReference type="InterPro" id="IPR001647">
    <property type="entry name" value="HTH_TetR"/>
</dbReference>
<dbReference type="PANTHER" id="PTHR43479:SF7">
    <property type="entry name" value="TETR-FAMILY TRANSCRIPTIONAL REGULATOR"/>
    <property type="match status" value="1"/>
</dbReference>
<dbReference type="Pfam" id="PF14278">
    <property type="entry name" value="TetR_C_8"/>
    <property type="match status" value="1"/>
</dbReference>
<dbReference type="SUPFAM" id="SSF46689">
    <property type="entry name" value="Homeodomain-like"/>
    <property type="match status" value="1"/>
</dbReference>
<dbReference type="Pfam" id="PF00440">
    <property type="entry name" value="TetR_N"/>
    <property type="match status" value="1"/>
</dbReference>
<gene>
    <name evidence="4" type="ORF">nbrc107696_10340</name>
</gene>
<dbReference type="EMBL" id="BJOV01000002">
    <property type="protein sequence ID" value="GEE00588.1"/>
    <property type="molecule type" value="Genomic_DNA"/>
</dbReference>